<comment type="caution">
    <text evidence="2">The sequence shown here is derived from an EMBL/GenBank/DDBJ whole genome shotgun (WGS) entry which is preliminary data.</text>
</comment>
<reference evidence="2 3" key="1">
    <citation type="submission" date="2018-03" db="EMBL/GenBank/DDBJ databases">
        <title>Chitinolytic properties of Streptosporangium nondiastaticum TBG75A20.</title>
        <authorList>
            <person name="Gayathri V."/>
            <person name="Shiburaj S."/>
        </authorList>
    </citation>
    <scope>NUCLEOTIDE SEQUENCE [LARGE SCALE GENOMIC DNA]</scope>
    <source>
        <strain evidence="2 3">TBG75A20</strain>
    </source>
</reference>
<feature type="compositionally biased region" description="Polar residues" evidence="1">
    <location>
        <begin position="38"/>
        <end position="54"/>
    </location>
</feature>
<gene>
    <name evidence="2" type="ORF">B7P34_01425</name>
</gene>
<sequence>MRPSGWQSAMARDGSLGAGFPARSQSVAGRVQSRRTARSNATQSSALAVSSTSPIAEPGPDPAALTAKWARSIRMFT</sequence>
<dbReference type="EMBL" id="PXWG01000001">
    <property type="protein sequence ID" value="PSJ30687.1"/>
    <property type="molecule type" value="Genomic_DNA"/>
</dbReference>
<organism evidence="2 3">
    <name type="scientific">Streptosporangium nondiastaticum</name>
    <dbReference type="NCBI Taxonomy" id="35764"/>
    <lineage>
        <taxon>Bacteria</taxon>
        <taxon>Bacillati</taxon>
        <taxon>Actinomycetota</taxon>
        <taxon>Actinomycetes</taxon>
        <taxon>Streptosporangiales</taxon>
        <taxon>Streptosporangiaceae</taxon>
        <taxon>Streptosporangium</taxon>
    </lineage>
</organism>
<evidence type="ECO:0000313" key="3">
    <source>
        <dbReference type="Proteomes" id="UP000242427"/>
    </source>
</evidence>
<protein>
    <submittedName>
        <fullName evidence="2">Uncharacterized protein</fullName>
    </submittedName>
</protein>
<proteinExistence type="predicted"/>
<dbReference type="AlphaFoldDB" id="A0A9X7JVN8"/>
<feature type="region of interest" description="Disordered" evidence="1">
    <location>
        <begin position="1"/>
        <end position="63"/>
    </location>
</feature>
<name>A0A9X7JVN8_9ACTN</name>
<evidence type="ECO:0000313" key="2">
    <source>
        <dbReference type="EMBL" id="PSJ30687.1"/>
    </source>
</evidence>
<keyword evidence="3" id="KW-1185">Reference proteome</keyword>
<accession>A0A9X7JVN8</accession>
<evidence type="ECO:0000256" key="1">
    <source>
        <dbReference type="SAM" id="MobiDB-lite"/>
    </source>
</evidence>
<dbReference type="Proteomes" id="UP000242427">
    <property type="component" value="Unassembled WGS sequence"/>
</dbReference>